<feature type="compositionally biased region" description="Polar residues" evidence="1">
    <location>
        <begin position="11"/>
        <end position="22"/>
    </location>
</feature>
<dbReference type="RefSeq" id="WP_135498646.1">
    <property type="nucleotide sequence ID" value="NZ_SRLD01000031.1"/>
</dbReference>
<dbReference type="OrthoDB" id="887286at2"/>
<organism evidence="2 3">
    <name type="scientific">Hymenobacter elongatus</name>
    <dbReference type="NCBI Taxonomy" id="877208"/>
    <lineage>
        <taxon>Bacteria</taxon>
        <taxon>Pseudomonadati</taxon>
        <taxon>Bacteroidota</taxon>
        <taxon>Cytophagia</taxon>
        <taxon>Cytophagales</taxon>
        <taxon>Hymenobacteraceae</taxon>
        <taxon>Hymenobacter</taxon>
    </lineage>
</organism>
<evidence type="ECO:0000313" key="3">
    <source>
        <dbReference type="Proteomes" id="UP000297739"/>
    </source>
</evidence>
<accession>A0A4Z0PHV5</accession>
<comment type="caution">
    <text evidence="2">The sequence shown here is derived from an EMBL/GenBank/DDBJ whole genome shotgun (WGS) entry which is preliminary data.</text>
</comment>
<reference evidence="2 3" key="1">
    <citation type="submission" date="2019-04" db="EMBL/GenBank/DDBJ databases">
        <authorList>
            <person name="Feng G."/>
            <person name="Zhang J."/>
            <person name="Zhu H."/>
        </authorList>
    </citation>
    <scope>NUCLEOTIDE SEQUENCE [LARGE SCALE GENOMIC DNA]</scope>
    <source>
        <strain evidence="2 3">JCM 17223</strain>
    </source>
</reference>
<evidence type="ECO:0000256" key="1">
    <source>
        <dbReference type="SAM" id="MobiDB-lite"/>
    </source>
</evidence>
<dbReference type="AlphaFoldDB" id="A0A4Z0PHV5"/>
<proteinExistence type="predicted"/>
<dbReference type="Proteomes" id="UP000297739">
    <property type="component" value="Unassembled WGS sequence"/>
</dbReference>
<evidence type="ECO:0000313" key="2">
    <source>
        <dbReference type="EMBL" id="TGE14703.1"/>
    </source>
</evidence>
<protein>
    <submittedName>
        <fullName evidence="2">Uncharacterized protein</fullName>
    </submittedName>
</protein>
<dbReference type="EMBL" id="SRLD01000031">
    <property type="protein sequence ID" value="TGE14703.1"/>
    <property type="molecule type" value="Genomic_DNA"/>
</dbReference>
<sequence length="97" mass="10723">MLLHRCPAAEQQPSSSQATAVKQATQQELQQLSQLDAAIVAPPALPQPLSFTAEQVLRQYDEAMLHILTPGQYSAFQLLQERQSGLQWQPANSPTQQ</sequence>
<feature type="region of interest" description="Disordered" evidence="1">
    <location>
        <begin position="1"/>
        <end position="23"/>
    </location>
</feature>
<name>A0A4Z0PHV5_9BACT</name>
<keyword evidence="3" id="KW-1185">Reference proteome</keyword>
<gene>
    <name evidence="2" type="ORF">E5J99_15085</name>
</gene>